<dbReference type="AlphaFoldDB" id="A0A1M4SJ81"/>
<keyword evidence="2" id="KW-0560">Oxidoreductase</keyword>
<dbReference type="InterPro" id="IPR055170">
    <property type="entry name" value="GFO_IDH_MocA-like_dom"/>
</dbReference>
<dbReference type="InterPro" id="IPR036291">
    <property type="entry name" value="NAD(P)-bd_dom_sf"/>
</dbReference>
<evidence type="ECO:0000256" key="2">
    <source>
        <dbReference type="ARBA" id="ARBA00023002"/>
    </source>
</evidence>
<dbReference type="GO" id="GO:0016491">
    <property type="term" value="F:oxidoreductase activity"/>
    <property type="evidence" value="ECO:0007669"/>
    <property type="project" value="UniProtKB-KW"/>
</dbReference>
<accession>A0A1M4SJ81</accession>
<dbReference type="Pfam" id="PF22725">
    <property type="entry name" value="GFO_IDH_MocA_C3"/>
    <property type="match status" value="1"/>
</dbReference>
<dbReference type="GO" id="GO:0000166">
    <property type="term" value="F:nucleotide binding"/>
    <property type="evidence" value="ECO:0007669"/>
    <property type="project" value="InterPro"/>
</dbReference>
<name>A0A1M4SJ81_9BACT</name>
<evidence type="ECO:0000256" key="1">
    <source>
        <dbReference type="ARBA" id="ARBA00010928"/>
    </source>
</evidence>
<evidence type="ECO:0000313" key="5">
    <source>
        <dbReference type="EMBL" id="SHE32261.1"/>
    </source>
</evidence>
<gene>
    <name evidence="5" type="ORF">SAMN02745131_00137</name>
</gene>
<comment type="similarity">
    <text evidence="1">Belongs to the Gfo/Idh/MocA family.</text>
</comment>
<dbReference type="Proteomes" id="UP000184048">
    <property type="component" value="Unassembled WGS sequence"/>
</dbReference>
<dbReference type="Gene3D" id="3.30.360.10">
    <property type="entry name" value="Dihydrodipicolinate Reductase, domain 2"/>
    <property type="match status" value="1"/>
</dbReference>
<protein>
    <submittedName>
        <fullName evidence="5">Predicted dehydrogenase</fullName>
    </submittedName>
</protein>
<evidence type="ECO:0000259" key="3">
    <source>
        <dbReference type="Pfam" id="PF01408"/>
    </source>
</evidence>
<dbReference type="PANTHER" id="PTHR42840:SF3">
    <property type="entry name" value="BINDING ROSSMANN FOLD OXIDOREDUCTASE, PUTATIVE (AFU_ORTHOLOGUE AFUA_2G10240)-RELATED"/>
    <property type="match status" value="1"/>
</dbReference>
<dbReference type="PANTHER" id="PTHR42840">
    <property type="entry name" value="NAD(P)-BINDING ROSSMANN-FOLD SUPERFAMILY PROTEIN-RELATED"/>
    <property type="match status" value="1"/>
</dbReference>
<feature type="domain" description="GFO/IDH/MocA-like oxidoreductase" evidence="4">
    <location>
        <begin position="144"/>
        <end position="266"/>
    </location>
</feature>
<dbReference type="SUPFAM" id="SSF51735">
    <property type="entry name" value="NAD(P)-binding Rossmann-fold domains"/>
    <property type="match status" value="1"/>
</dbReference>
<dbReference type="Pfam" id="PF01408">
    <property type="entry name" value="GFO_IDH_MocA"/>
    <property type="match status" value="1"/>
</dbReference>
<evidence type="ECO:0000259" key="4">
    <source>
        <dbReference type="Pfam" id="PF22725"/>
    </source>
</evidence>
<keyword evidence="6" id="KW-1185">Reference proteome</keyword>
<evidence type="ECO:0000313" key="6">
    <source>
        <dbReference type="Proteomes" id="UP000184048"/>
    </source>
</evidence>
<reference evidence="5 6" key="1">
    <citation type="submission" date="2016-11" db="EMBL/GenBank/DDBJ databases">
        <authorList>
            <person name="Jaros S."/>
            <person name="Januszkiewicz K."/>
            <person name="Wedrychowicz H."/>
        </authorList>
    </citation>
    <scope>NUCLEOTIDE SEQUENCE [LARGE SCALE GENOMIC DNA]</scope>
    <source>
        <strain evidence="5 6">DSM 18119</strain>
    </source>
</reference>
<feature type="domain" description="Gfo/Idh/MocA-like oxidoreductase N-terminal" evidence="3">
    <location>
        <begin position="16"/>
        <end position="134"/>
    </location>
</feature>
<dbReference type="STRING" id="1121884.SAMN02745131_00137"/>
<dbReference type="SUPFAM" id="SSF55347">
    <property type="entry name" value="Glyceraldehyde-3-phosphate dehydrogenase-like, C-terminal domain"/>
    <property type="match status" value="1"/>
</dbReference>
<dbReference type="InterPro" id="IPR000683">
    <property type="entry name" value="Gfo/Idh/MocA-like_OxRdtase_N"/>
</dbReference>
<sequence>MPLFYLLTQSLIMPPIKIAILGAGFISEIHCESYHRFVPNAEVVAVYTRNAEKAQSFAQKHNIAQWFDDLDAIIKLSGADVIDICLPNFLHAEATLKAAAAGKHIIIEKPLAVTLEEADAMISACNKAGVKLMYAEELCFAPKYERVRQMVNEGAIGDIYMLKQSEKHSGPHSDWFYDINLSGGGVLMDMGCHGIAWFRWMLKNAKAKTVYATMSTVYHKQRTKAEDNSVVIIEFENGVTGVVENSWAKHGGMDDRSEVYGTGGVVYADLFMGNAAIAYSKNGYGYAMEKADTTVGWTFTIFEEAFNQGYPQELKHFIDCVENDKEPLVSGEDGRAVLEIIYAAYASAAQGKKIALPFSPNVKKPIDLWLEAAPAQ</sequence>
<proteinExistence type="inferred from homology"/>
<dbReference type="Gene3D" id="3.40.50.720">
    <property type="entry name" value="NAD(P)-binding Rossmann-like Domain"/>
    <property type="match status" value="1"/>
</dbReference>
<organism evidence="5 6">
    <name type="scientific">Flavisolibacter ginsengisoli DSM 18119</name>
    <dbReference type="NCBI Taxonomy" id="1121884"/>
    <lineage>
        <taxon>Bacteria</taxon>
        <taxon>Pseudomonadati</taxon>
        <taxon>Bacteroidota</taxon>
        <taxon>Chitinophagia</taxon>
        <taxon>Chitinophagales</taxon>
        <taxon>Chitinophagaceae</taxon>
        <taxon>Flavisolibacter</taxon>
    </lineage>
</organism>
<dbReference type="EMBL" id="FQUU01000001">
    <property type="protein sequence ID" value="SHE32261.1"/>
    <property type="molecule type" value="Genomic_DNA"/>
</dbReference>